<dbReference type="EMBL" id="PXXO01000011">
    <property type="protein sequence ID" value="PSJ04529.1"/>
    <property type="molecule type" value="Genomic_DNA"/>
</dbReference>
<dbReference type="Proteomes" id="UP000243002">
    <property type="component" value="Unassembled WGS sequence"/>
</dbReference>
<dbReference type="Gene3D" id="2.40.50.100">
    <property type="match status" value="1"/>
</dbReference>
<dbReference type="AlphaFoldDB" id="A0A2P7MTI0"/>
<evidence type="ECO:0000313" key="5">
    <source>
        <dbReference type="EMBL" id="PSJ04529.1"/>
    </source>
</evidence>
<gene>
    <name evidence="5" type="ORF">C7K55_09880</name>
</gene>
<dbReference type="GO" id="GO:0015562">
    <property type="term" value="F:efflux transmembrane transporter activity"/>
    <property type="evidence" value="ECO:0007669"/>
    <property type="project" value="TreeGrafter"/>
</dbReference>
<dbReference type="OrthoDB" id="5379451at2"/>
<dbReference type="PANTHER" id="PTHR30469">
    <property type="entry name" value="MULTIDRUG RESISTANCE PROTEIN MDTA"/>
    <property type="match status" value="1"/>
</dbReference>
<name>A0A2P7MTI0_9CYAN</name>
<proteinExistence type="inferred from homology"/>
<keyword evidence="2" id="KW-0732">Signal</keyword>
<keyword evidence="6" id="KW-1185">Reference proteome</keyword>
<comment type="caution">
    <text evidence="5">The sequence shown here is derived from an EMBL/GenBank/DDBJ whole genome shotgun (WGS) entry which is preliminary data.</text>
</comment>
<dbReference type="Pfam" id="PF25917">
    <property type="entry name" value="BSH_RND"/>
    <property type="match status" value="1"/>
</dbReference>
<dbReference type="NCBIfam" id="TIGR01730">
    <property type="entry name" value="RND_mfp"/>
    <property type="match status" value="1"/>
</dbReference>
<accession>A0A2P7MTI0</accession>
<evidence type="ECO:0000259" key="4">
    <source>
        <dbReference type="Pfam" id="PF25954"/>
    </source>
</evidence>
<evidence type="ECO:0000259" key="3">
    <source>
        <dbReference type="Pfam" id="PF25917"/>
    </source>
</evidence>
<dbReference type="Gene3D" id="2.40.420.20">
    <property type="match status" value="1"/>
</dbReference>
<feature type="chain" id="PRO_5015195737" evidence="2">
    <location>
        <begin position="19"/>
        <end position="369"/>
    </location>
</feature>
<dbReference type="InterPro" id="IPR058625">
    <property type="entry name" value="MdtA-like_BSH"/>
</dbReference>
<dbReference type="InterPro" id="IPR006143">
    <property type="entry name" value="RND_pump_MFP"/>
</dbReference>
<evidence type="ECO:0000256" key="2">
    <source>
        <dbReference type="SAM" id="SignalP"/>
    </source>
</evidence>
<feature type="domain" description="Multidrug resistance protein MdtA-like barrel-sandwich hybrid" evidence="3">
    <location>
        <begin position="61"/>
        <end position="181"/>
    </location>
</feature>
<sequence length="369" mass="40261">MLRPVVSPFLILTAMASALVVGCQQGREPAPRLPVVQSQRLETAEFQASFDTVSTLEAEEEVDLAAQAGGRIQRLLVRQGDRVRQGQLLLVLDQAQLRAEVASLRAQMQTNRLNYQRYQDLARQGAASALQRDEFRQAFIAAREALVAREADLAFKDLRAPISGTLADLRVKQGDVIAAGVPITRLIRNANLLARIDVPATYADRVRPGQRVLLLAASSSQPLAEGPVISVDPGVSAPTQTLLVKASFANPRGSLRNGQRSRTRLVLDRRQELAVPFTAVTRLVGQPFIYLVGSLAELERRPGKAPIAELRRLPRGTLFALQTPVQIGDLQGTLYPLERGAQEGDRLITAGLLNLRHGAPVQLAQQGRR</sequence>
<feature type="domain" description="CusB-like beta-barrel" evidence="4">
    <location>
        <begin position="196"/>
        <end position="265"/>
    </location>
</feature>
<dbReference type="Pfam" id="PF25954">
    <property type="entry name" value="Beta-barrel_RND_2"/>
    <property type="match status" value="1"/>
</dbReference>
<reference evidence="5 6" key="1">
    <citation type="journal article" date="2018" name="Environ. Microbiol.">
        <title>Ecological and genomic features of two widespread freshwater picocyanobacteria.</title>
        <authorList>
            <person name="Cabello-Yeves P.J."/>
            <person name="Picazo A."/>
            <person name="Camacho A."/>
            <person name="Callieri C."/>
            <person name="Rosselli R."/>
            <person name="Roda-Garcia J.J."/>
            <person name="Coutinho F.H."/>
            <person name="Rodriguez-Valera F."/>
        </authorList>
    </citation>
    <scope>NUCLEOTIDE SEQUENCE [LARGE SCALE GENOMIC DNA]</scope>
    <source>
        <strain evidence="5 6">Tous</strain>
    </source>
</reference>
<dbReference type="InterPro" id="IPR058792">
    <property type="entry name" value="Beta-barrel_RND_2"/>
</dbReference>
<dbReference type="GO" id="GO:1990281">
    <property type="term" value="C:efflux pump complex"/>
    <property type="evidence" value="ECO:0007669"/>
    <property type="project" value="TreeGrafter"/>
</dbReference>
<comment type="similarity">
    <text evidence="1">Belongs to the membrane fusion protein (MFP) (TC 8.A.1) family.</text>
</comment>
<dbReference type="RefSeq" id="WP_106632562.1">
    <property type="nucleotide sequence ID" value="NZ_PXXO01000011.1"/>
</dbReference>
<evidence type="ECO:0000313" key="6">
    <source>
        <dbReference type="Proteomes" id="UP000243002"/>
    </source>
</evidence>
<dbReference type="Gene3D" id="2.40.30.170">
    <property type="match status" value="1"/>
</dbReference>
<dbReference type="PROSITE" id="PS51257">
    <property type="entry name" value="PROKAR_LIPOPROTEIN"/>
    <property type="match status" value="1"/>
</dbReference>
<organism evidence="5 6">
    <name type="scientific">Cyanobium usitatum str. Tous</name>
    <dbReference type="NCBI Taxonomy" id="2116684"/>
    <lineage>
        <taxon>Bacteria</taxon>
        <taxon>Bacillati</taxon>
        <taxon>Cyanobacteriota</taxon>
        <taxon>Cyanophyceae</taxon>
        <taxon>Synechococcales</taxon>
        <taxon>Prochlorococcaceae</taxon>
        <taxon>Cyanobium</taxon>
    </lineage>
</organism>
<dbReference type="PANTHER" id="PTHR30469:SF39">
    <property type="entry name" value="SLL0180 PROTEIN"/>
    <property type="match status" value="1"/>
</dbReference>
<dbReference type="Gene3D" id="1.10.287.470">
    <property type="entry name" value="Helix hairpin bin"/>
    <property type="match status" value="1"/>
</dbReference>
<feature type="signal peptide" evidence="2">
    <location>
        <begin position="1"/>
        <end position="18"/>
    </location>
</feature>
<dbReference type="SUPFAM" id="SSF111369">
    <property type="entry name" value="HlyD-like secretion proteins"/>
    <property type="match status" value="1"/>
</dbReference>
<protein>
    <submittedName>
        <fullName evidence="5">Efflux RND transporter periplasmic adaptor subunit</fullName>
    </submittedName>
</protein>
<evidence type="ECO:0000256" key="1">
    <source>
        <dbReference type="ARBA" id="ARBA00009477"/>
    </source>
</evidence>